<dbReference type="EMBL" id="AYZB01000058">
    <property type="protein sequence ID" value="KRM20968.1"/>
    <property type="molecule type" value="Genomic_DNA"/>
</dbReference>
<dbReference type="Gene3D" id="3.90.550.10">
    <property type="entry name" value="Spore Coat Polysaccharide Biosynthesis Protein SpsA, Chain A"/>
    <property type="match status" value="1"/>
</dbReference>
<evidence type="ECO:0000259" key="3">
    <source>
        <dbReference type="Pfam" id="PF02709"/>
    </source>
</evidence>
<keyword evidence="1 4" id="KW-0808">Transferase</keyword>
<dbReference type="AlphaFoldDB" id="A0AA89KW78"/>
<proteinExistence type="predicted"/>
<dbReference type="Pfam" id="PF02709">
    <property type="entry name" value="Glyco_transf_7C"/>
    <property type="match status" value="1"/>
</dbReference>
<dbReference type="InterPro" id="IPR029044">
    <property type="entry name" value="Nucleotide-diphossugar_trans"/>
</dbReference>
<evidence type="ECO:0000313" key="5">
    <source>
        <dbReference type="Proteomes" id="UP000050823"/>
    </source>
</evidence>
<name>A0AA89KW78_9LACO</name>
<feature type="domain" description="Glycosyltransferase 2-like" evidence="2">
    <location>
        <begin position="12"/>
        <end position="139"/>
    </location>
</feature>
<evidence type="ECO:0000256" key="1">
    <source>
        <dbReference type="ARBA" id="ARBA00022679"/>
    </source>
</evidence>
<accession>A0AA89KW78</accession>
<dbReference type="GO" id="GO:0016740">
    <property type="term" value="F:transferase activity"/>
    <property type="evidence" value="ECO:0007669"/>
    <property type="project" value="UniProtKB-KW"/>
</dbReference>
<dbReference type="SUPFAM" id="SSF53448">
    <property type="entry name" value="Nucleotide-diphospho-sugar transferases"/>
    <property type="match status" value="1"/>
</dbReference>
<dbReference type="InterPro" id="IPR001173">
    <property type="entry name" value="Glyco_trans_2-like"/>
</dbReference>
<feature type="domain" description="Galactosyltransferase C-terminal" evidence="3">
    <location>
        <begin position="183"/>
        <end position="238"/>
    </location>
</feature>
<dbReference type="PANTHER" id="PTHR43179:SF7">
    <property type="entry name" value="RHAMNOSYLTRANSFERASE WBBL"/>
    <property type="match status" value="1"/>
</dbReference>
<dbReference type="Proteomes" id="UP000050823">
    <property type="component" value="Unassembled WGS sequence"/>
</dbReference>
<reference evidence="4 5" key="1">
    <citation type="journal article" date="2015" name="Genome Announc.">
        <title>Expanding the biotechnology potential of lactobacilli through comparative genomics of 213 strains and associated genera.</title>
        <authorList>
            <person name="Sun Z."/>
            <person name="Harris H.M."/>
            <person name="McCann A."/>
            <person name="Guo C."/>
            <person name="Argimon S."/>
            <person name="Zhang W."/>
            <person name="Yang X."/>
            <person name="Jeffery I.B."/>
            <person name="Cooney J.C."/>
            <person name="Kagawa T.F."/>
            <person name="Liu W."/>
            <person name="Song Y."/>
            <person name="Salvetti E."/>
            <person name="Wrobel A."/>
            <person name="Rasinkangas P."/>
            <person name="Parkhill J."/>
            <person name="Rea M.C."/>
            <person name="O'Sullivan O."/>
            <person name="Ritari J."/>
            <person name="Douillard F.P."/>
            <person name="Paul Ross R."/>
            <person name="Yang R."/>
            <person name="Briner A.E."/>
            <person name="Felis G.E."/>
            <person name="de Vos W.M."/>
            <person name="Barrangou R."/>
            <person name="Klaenhammer T.R."/>
            <person name="Caufield P.W."/>
            <person name="Cui Y."/>
            <person name="Zhang H."/>
            <person name="O'Toole P.W."/>
        </authorList>
    </citation>
    <scope>NUCLEOTIDE SEQUENCE [LARGE SCALE GENOMIC DNA]</scope>
    <source>
        <strain evidence="4 5">DSM 20719</strain>
    </source>
</reference>
<dbReference type="PANTHER" id="PTHR43179">
    <property type="entry name" value="RHAMNOSYLTRANSFERASE WBBL"/>
    <property type="match status" value="1"/>
</dbReference>
<dbReference type="Pfam" id="PF00535">
    <property type="entry name" value="Glycos_transf_2"/>
    <property type="match status" value="1"/>
</dbReference>
<dbReference type="CDD" id="cd04186">
    <property type="entry name" value="GT_2_like_c"/>
    <property type="match status" value="1"/>
</dbReference>
<comment type="caution">
    <text evidence="4">The sequence shown here is derived from an EMBL/GenBank/DDBJ whole genome shotgun (WGS) entry which is preliminary data.</text>
</comment>
<protein>
    <submittedName>
        <fullName evidence="4">Glycosyl transferase 2 family protein</fullName>
    </submittedName>
</protein>
<sequence length="268" mass="31186">MMSNNLDKTVTISIVTYNSQYVFKTLDSIKATVLEQYPVKVLVHDNGSTPEYLAQLKAYATDNVEIIEGQENRGFGHGHNANLKLAESDYFLICNPDIILNANAFEQMYRILAEQDANDSLGMLTPKIVGPDGTTQHLVRRKLDVFDYMLRFVPFKWVKKLFEKRLTTYECRDLTDQRQVIQYGSGAFMFTRTDVIRAIDGFDERFFMYFEDNDLCDRINQSGHTILYVPDAEVTHFYGMASHRSLKGFKIFLKSMAQYFNKWGWRFF</sequence>
<evidence type="ECO:0000259" key="2">
    <source>
        <dbReference type="Pfam" id="PF00535"/>
    </source>
</evidence>
<gene>
    <name evidence="4" type="ORF">FC90_GL001500</name>
</gene>
<organism evidence="4 5">
    <name type="scientific">Latilactobacillus graminis DSM 20719</name>
    <dbReference type="NCBI Taxonomy" id="1423752"/>
    <lineage>
        <taxon>Bacteria</taxon>
        <taxon>Bacillati</taxon>
        <taxon>Bacillota</taxon>
        <taxon>Bacilli</taxon>
        <taxon>Lactobacillales</taxon>
        <taxon>Lactobacillaceae</taxon>
        <taxon>Latilactobacillus</taxon>
    </lineage>
</organism>
<dbReference type="InterPro" id="IPR027791">
    <property type="entry name" value="Galactosyl_T_C"/>
</dbReference>
<evidence type="ECO:0000313" key="4">
    <source>
        <dbReference type="EMBL" id="KRM20968.1"/>
    </source>
</evidence>